<evidence type="ECO:0000256" key="3">
    <source>
        <dbReference type="ARBA" id="ARBA00022630"/>
    </source>
</evidence>
<evidence type="ECO:0000313" key="8">
    <source>
        <dbReference type="EMBL" id="MBB5721273.1"/>
    </source>
</evidence>
<keyword evidence="9" id="KW-1185">Reference proteome</keyword>
<evidence type="ECO:0000256" key="2">
    <source>
        <dbReference type="ARBA" id="ARBA00010790"/>
    </source>
</evidence>
<organism evidence="8 9">
    <name type="scientific">Yoonia ponticola</name>
    <dbReference type="NCBI Taxonomy" id="1524255"/>
    <lineage>
        <taxon>Bacteria</taxon>
        <taxon>Pseudomonadati</taxon>
        <taxon>Pseudomonadota</taxon>
        <taxon>Alphaproteobacteria</taxon>
        <taxon>Rhodobacterales</taxon>
        <taxon>Paracoccaceae</taxon>
        <taxon>Yoonia</taxon>
    </lineage>
</organism>
<evidence type="ECO:0000256" key="1">
    <source>
        <dbReference type="ARBA" id="ARBA00001974"/>
    </source>
</evidence>
<dbReference type="Proteomes" id="UP000535415">
    <property type="component" value="Unassembled WGS sequence"/>
</dbReference>
<dbReference type="RefSeq" id="WP_183526128.1">
    <property type="nucleotide sequence ID" value="NZ_JACIJM010000002.1"/>
</dbReference>
<dbReference type="InterPro" id="IPR051473">
    <property type="entry name" value="P2Ox-like"/>
</dbReference>
<evidence type="ECO:0000313" key="9">
    <source>
        <dbReference type="Proteomes" id="UP000535415"/>
    </source>
</evidence>
<dbReference type="InterPro" id="IPR007867">
    <property type="entry name" value="GMC_OxRtase_C"/>
</dbReference>
<accession>A0A7W9BIP6</accession>
<reference evidence="8 9" key="1">
    <citation type="submission" date="2020-08" db="EMBL/GenBank/DDBJ databases">
        <title>Genomic Encyclopedia of Type Strains, Phase IV (KMG-IV): sequencing the most valuable type-strain genomes for metagenomic binning, comparative biology and taxonomic classification.</title>
        <authorList>
            <person name="Goeker M."/>
        </authorList>
    </citation>
    <scope>NUCLEOTIDE SEQUENCE [LARGE SCALE GENOMIC DNA]</scope>
    <source>
        <strain evidence="8 9">DSM 101064</strain>
    </source>
</reference>
<dbReference type="PANTHER" id="PTHR42784">
    <property type="entry name" value="PYRANOSE 2-OXIDASE"/>
    <property type="match status" value="1"/>
</dbReference>
<keyword evidence="3" id="KW-0285">Flavoprotein</keyword>
<comment type="cofactor">
    <cofactor evidence="1">
        <name>FAD</name>
        <dbReference type="ChEBI" id="CHEBI:57692"/>
    </cofactor>
</comment>
<feature type="domain" description="Glucose-methanol-choline oxidoreductase C-terminal" evidence="6">
    <location>
        <begin position="385"/>
        <end position="512"/>
    </location>
</feature>
<dbReference type="Gene3D" id="3.50.50.60">
    <property type="entry name" value="FAD/NAD(P)-binding domain"/>
    <property type="match status" value="2"/>
</dbReference>
<evidence type="ECO:0000259" key="7">
    <source>
        <dbReference type="Pfam" id="PF07992"/>
    </source>
</evidence>
<dbReference type="PRINTS" id="PR00411">
    <property type="entry name" value="PNDRDTASEI"/>
</dbReference>
<dbReference type="GO" id="GO:0016614">
    <property type="term" value="F:oxidoreductase activity, acting on CH-OH group of donors"/>
    <property type="evidence" value="ECO:0007669"/>
    <property type="project" value="InterPro"/>
</dbReference>
<comment type="similarity">
    <text evidence="2">Belongs to the GMC oxidoreductase family.</text>
</comment>
<comment type="caution">
    <text evidence="8">The sequence shown here is derived from an EMBL/GenBank/DDBJ whole genome shotgun (WGS) entry which is preliminary data.</text>
</comment>
<dbReference type="Pfam" id="PF05199">
    <property type="entry name" value="GMC_oxred_C"/>
    <property type="match status" value="1"/>
</dbReference>
<dbReference type="EMBL" id="JACIJM010000002">
    <property type="protein sequence ID" value="MBB5721273.1"/>
    <property type="molecule type" value="Genomic_DNA"/>
</dbReference>
<gene>
    <name evidence="8" type="ORF">FHS72_000880</name>
</gene>
<dbReference type="Pfam" id="PF07992">
    <property type="entry name" value="Pyr_redox_2"/>
    <property type="match status" value="1"/>
</dbReference>
<proteinExistence type="inferred from homology"/>
<dbReference type="PANTHER" id="PTHR42784:SF1">
    <property type="entry name" value="PYRANOSE 2-OXIDASE"/>
    <property type="match status" value="1"/>
</dbReference>
<sequence length="529" mass="56336">MPFIDLDRASTRTYDACVIGSGPAGMAVAVSLSQKGQSVLLIDAGGTVPTPGPAANLSSQQSHAPLCQTNCRALGGTSWMWGGRIMPLLKRDFVQMNWPLTYDSYAAYLDEAAAFLGGSTLGRPFVREDIDRIDCNAVEMLAADLPIAQRHAKVLDAQDGPAILLSVVATGLNLVTDPDGRVRCIGPRVRSLSNEAAVDLVARTTIVACGGVETARLLLAVQTRNPNELGHLKALGRGYCGHLTGSIAQMVLRKSVRPDGFGWVSRVQGGFTRQVFRMTQTEPASGANVFFWARNCPIEDAAHGSGIQSLKYILRRLRDGRGSASETGSPVLRHLVNVVRDAPTSLKALPGVLRSKFNRSRQHLDHLIANGANAYRLCYHAEQSPSDTNFIALSGPVLPDQLPDIKISYAFSKADAEAVLRGHEALVKELVASNVADVIYDEPIARRVDAILKTASDGFHQIGIARMGKNAADSVVDQHCKLHGVSGIYVAGSSIFPSSGAAPPTQSIVAFALRLADHLTRAPVSSGGP</sequence>
<feature type="domain" description="FAD/NAD(P)-binding" evidence="7">
    <location>
        <begin position="14"/>
        <end position="55"/>
    </location>
</feature>
<dbReference type="InterPro" id="IPR036188">
    <property type="entry name" value="FAD/NAD-bd_sf"/>
</dbReference>
<keyword evidence="5" id="KW-0560">Oxidoreductase</keyword>
<evidence type="ECO:0000259" key="6">
    <source>
        <dbReference type="Pfam" id="PF05199"/>
    </source>
</evidence>
<evidence type="ECO:0000256" key="4">
    <source>
        <dbReference type="ARBA" id="ARBA00022827"/>
    </source>
</evidence>
<name>A0A7W9BIP6_9RHOB</name>
<keyword evidence="4" id="KW-0274">FAD</keyword>
<dbReference type="InterPro" id="IPR023753">
    <property type="entry name" value="FAD/NAD-binding_dom"/>
</dbReference>
<evidence type="ECO:0000256" key="5">
    <source>
        <dbReference type="ARBA" id="ARBA00023002"/>
    </source>
</evidence>
<protein>
    <submittedName>
        <fullName evidence="8">Choline dehydrogenase-like flavoprotein</fullName>
    </submittedName>
</protein>
<dbReference type="SUPFAM" id="SSF51905">
    <property type="entry name" value="FAD/NAD(P)-binding domain"/>
    <property type="match status" value="1"/>
</dbReference>
<dbReference type="AlphaFoldDB" id="A0A7W9BIP6"/>